<name>A0ABU2A5P7_9BURK</name>
<gene>
    <name evidence="2" type="ORF">J2X21_001653</name>
</gene>
<evidence type="ECO:0000256" key="1">
    <source>
        <dbReference type="SAM" id="Phobius"/>
    </source>
</evidence>
<proteinExistence type="predicted"/>
<keyword evidence="1" id="KW-0472">Membrane</keyword>
<organism evidence="2 3">
    <name type="scientific">Roseateles asaccharophilus</name>
    <dbReference type="NCBI Taxonomy" id="582607"/>
    <lineage>
        <taxon>Bacteria</taxon>
        <taxon>Pseudomonadati</taxon>
        <taxon>Pseudomonadota</taxon>
        <taxon>Betaproteobacteria</taxon>
        <taxon>Burkholderiales</taxon>
        <taxon>Sphaerotilaceae</taxon>
        <taxon>Roseateles</taxon>
    </lineage>
</organism>
<sequence length="253" mass="27497">MLKPVVRSAQRGLGLVELMVGITVGLIVAAGASMVAVNQINEHRRLMLETQVQQDLRVAADLMQQDLRRAGFRGDAALGVWRPASGVGTTLEVPAQAASASPYAVVTETDNDGEVALEYRYARPDGAIYTLAAEPKNNEFFGIRWDKRTKALYLKVGLKEDKPNWQPITDPETVEITQFQMTVHTQDIALTDFCDSDCAGAGCPKQQVRQVDFLVRGRAKHDANVVRTLSGTERIRADAITGACPVLPVVPAA</sequence>
<comment type="caution">
    <text evidence="2">The sequence shown here is derived from an EMBL/GenBank/DDBJ whole genome shotgun (WGS) entry which is preliminary data.</text>
</comment>
<dbReference type="Proteomes" id="UP001180825">
    <property type="component" value="Unassembled WGS sequence"/>
</dbReference>
<evidence type="ECO:0000313" key="3">
    <source>
        <dbReference type="Proteomes" id="UP001180825"/>
    </source>
</evidence>
<keyword evidence="1" id="KW-1133">Transmembrane helix</keyword>
<dbReference type="RefSeq" id="WP_310327129.1">
    <property type="nucleotide sequence ID" value="NZ_JAVDXV010000002.1"/>
</dbReference>
<keyword evidence="1" id="KW-0812">Transmembrane</keyword>
<evidence type="ECO:0000313" key="2">
    <source>
        <dbReference type="EMBL" id="MDR7332527.1"/>
    </source>
</evidence>
<dbReference type="InterPro" id="IPR012902">
    <property type="entry name" value="N_methyl_site"/>
</dbReference>
<reference evidence="2 3" key="1">
    <citation type="submission" date="2023-07" db="EMBL/GenBank/DDBJ databases">
        <title>Sorghum-associated microbial communities from plants grown in Nebraska, USA.</title>
        <authorList>
            <person name="Schachtman D."/>
        </authorList>
    </citation>
    <scope>NUCLEOTIDE SEQUENCE [LARGE SCALE GENOMIC DNA]</scope>
    <source>
        <strain evidence="2 3">BE316</strain>
    </source>
</reference>
<dbReference type="Pfam" id="PF07963">
    <property type="entry name" value="N_methyl"/>
    <property type="match status" value="1"/>
</dbReference>
<dbReference type="EMBL" id="JAVDXV010000002">
    <property type="protein sequence ID" value="MDR7332527.1"/>
    <property type="molecule type" value="Genomic_DNA"/>
</dbReference>
<feature type="transmembrane region" description="Helical" evidence="1">
    <location>
        <begin position="12"/>
        <end position="37"/>
    </location>
</feature>
<protein>
    <submittedName>
        <fullName evidence="2">Type IV pilus assembly protein PilW</fullName>
    </submittedName>
</protein>
<accession>A0ABU2A5P7</accession>
<keyword evidence="3" id="KW-1185">Reference proteome</keyword>